<organism evidence="4 5">
    <name type="scientific">Diatrype stigma</name>
    <dbReference type="NCBI Taxonomy" id="117547"/>
    <lineage>
        <taxon>Eukaryota</taxon>
        <taxon>Fungi</taxon>
        <taxon>Dikarya</taxon>
        <taxon>Ascomycota</taxon>
        <taxon>Pezizomycotina</taxon>
        <taxon>Sordariomycetes</taxon>
        <taxon>Xylariomycetidae</taxon>
        <taxon>Xylariales</taxon>
        <taxon>Diatrypaceae</taxon>
        <taxon>Diatrype</taxon>
    </lineage>
</organism>
<evidence type="ECO:0000259" key="3">
    <source>
        <dbReference type="Pfam" id="PF03435"/>
    </source>
</evidence>
<dbReference type="SUPFAM" id="SSF51735">
    <property type="entry name" value="NAD(P)-binding Rossmann-fold domains"/>
    <property type="match status" value="1"/>
</dbReference>
<dbReference type="Proteomes" id="UP001320420">
    <property type="component" value="Unassembled WGS sequence"/>
</dbReference>
<evidence type="ECO:0000256" key="1">
    <source>
        <dbReference type="ARBA" id="ARBA00038048"/>
    </source>
</evidence>
<feature type="transmembrane region" description="Helical" evidence="2">
    <location>
        <begin position="290"/>
        <end position="310"/>
    </location>
</feature>
<dbReference type="GO" id="GO:0009247">
    <property type="term" value="P:glycolipid biosynthetic process"/>
    <property type="evidence" value="ECO:0007669"/>
    <property type="project" value="TreeGrafter"/>
</dbReference>
<feature type="domain" description="Saccharopine dehydrogenase NADP binding" evidence="3">
    <location>
        <begin position="13"/>
        <end position="138"/>
    </location>
</feature>
<keyword evidence="2" id="KW-1133">Transmembrane helix</keyword>
<accession>A0AAN9UWD0</accession>
<dbReference type="AlphaFoldDB" id="A0AAN9UWD0"/>
<evidence type="ECO:0000313" key="5">
    <source>
        <dbReference type="Proteomes" id="UP001320420"/>
    </source>
</evidence>
<dbReference type="InterPro" id="IPR005097">
    <property type="entry name" value="Sacchrp_dh_NADP-bd"/>
</dbReference>
<dbReference type="Pfam" id="PF03435">
    <property type="entry name" value="Sacchrp_dh_NADP"/>
    <property type="match status" value="1"/>
</dbReference>
<dbReference type="GO" id="GO:0005739">
    <property type="term" value="C:mitochondrion"/>
    <property type="evidence" value="ECO:0007669"/>
    <property type="project" value="TreeGrafter"/>
</dbReference>
<comment type="caution">
    <text evidence="4">The sequence shown here is derived from an EMBL/GenBank/DDBJ whole genome shotgun (WGS) entry which is preliminary data.</text>
</comment>
<dbReference type="PANTHER" id="PTHR12286">
    <property type="entry name" value="SACCHAROPINE DEHYDROGENASE-LIKE OXIDOREDUCTASE"/>
    <property type="match status" value="1"/>
</dbReference>
<dbReference type="GO" id="GO:0005886">
    <property type="term" value="C:plasma membrane"/>
    <property type="evidence" value="ECO:0007669"/>
    <property type="project" value="TreeGrafter"/>
</dbReference>
<dbReference type="Gene3D" id="3.40.50.720">
    <property type="entry name" value="NAD(P)-binding Rossmann-like Domain"/>
    <property type="match status" value="1"/>
</dbReference>
<keyword evidence="2" id="KW-0472">Membrane</keyword>
<name>A0AAN9UWD0_9PEZI</name>
<reference evidence="4 5" key="1">
    <citation type="submission" date="2024-02" db="EMBL/GenBank/DDBJ databases">
        <title>De novo assembly and annotation of 12 fungi associated with fruit tree decline syndrome in Ontario, Canada.</title>
        <authorList>
            <person name="Sulman M."/>
            <person name="Ellouze W."/>
            <person name="Ilyukhin E."/>
        </authorList>
    </citation>
    <scope>NUCLEOTIDE SEQUENCE [LARGE SCALE GENOMIC DNA]</scope>
    <source>
        <strain evidence="4 5">M11/M66-122</strain>
    </source>
</reference>
<gene>
    <name evidence="4" type="ORF">SLS62_004520</name>
</gene>
<keyword evidence="5" id="KW-1185">Reference proteome</keyword>
<protein>
    <recommendedName>
        <fullName evidence="3">Saccharopine dehydrogenase NADP binding domain-containing protein</fullName>
    </recommendedName>
</protein>
<proteinExistence type="inferred from homology"/>
<dbReference type="InterPro" id="IPR051276">
    <property type="entry name" value="Saccharopine_DH-like_oxidrdct"/>
</dbReference>
<dbReference type="EMBL" id="JAKJXP020000028">
    <property type="protein sequence ID" value="KAK7753445.1"/>
    <property type="molecule type" value="Genomic_DNA"/>
</dbReference>
<dbReference type="GO" id="GO:0005811">
    <property type="term" value="C:lipid droplet"/>
    <property type="evidence" value="ECO:0007669"/>
    <property type="project" value="TreeGrafter"/>
</dbReference>
<evidence type="ECO:0000313" key="4">
    <source>
        <dbReference type="EMBL" id="KAK7753445.1"/>
    </source>
</evidence>
<dbReference type="PANTHER" id="PTHR12286:SF5">
    <property type="entry name" value="SACCHAROPINE DEHYDROGENASE-LIKE OXIDOREDUCTASE"/>
    <property type="match status" value="1"/>
</dbReference>
<evidence type="ECO:0000256" key="2">
    <source>
        <dbReference type="SAM" id="Phobius"/>
    </source>
</evidence>
<comment type="similarity">
    <text evidence="1">Belongs to the saccharopine dehydrogenase family.</text>
</comment>
<dbReference type="InterPro" id="IPR036291">
    <property type="entry name" value="NAD(P)-bd_dom_sf"/>
</dbReference>
<sequence>MSFKKHGRQYDLIVFGATGYTGQMTAEHIASQFPTDLKWAIAGRSAEKLQSIAKELQALNPDRPSPEIETCSLNDADLAELAKKTFVLIATVGPYAKYGEYAFKACAESGTHYVDCTGEAVWTLDMIQKYESTAKSTGACMFPQCGIESAPSDLVTYSLASLIRSKLSAPTGDVVVDIHKIHAKPSGGTLASAIGVFETYHWKQVARSHKPYALSPVANTILPPAPSLFFKLTGLVWIPNLGLLARSLTAGTDAAIVMRTWGLTKQDPSLNGLFYGPNFTYREFMKPGNFLTGMLFNWGLTMGGLFLVFCQPFRNLLRKFVRKPGDGPSREECAHDYIEFRGVAKADLERPAAKQALCKAWYTGSMYYLTATFIAQAASTLLEEDVPLKGGIYTPACLGEDYLDRLEEQGFQVETKMIEA</sequence>
<keyword evidence="2" id="KW-0812">Transmembrane</keyword>